<feature type="domain" description="DUF8035" evidence="2">
    <location>
        <begin position="825"/>
        <end position="878"/>
    </location>
</feature>
<dbReference type="PANTHER" id="PTHR42081">
    <property type="entry name" value="ZINC FINGER PROTEIN DHHC DOMAIN CONTAINING PROTEIN"/>
    <property type="match status" value="1"/>
</dbReference>
<feature type="compositionally biased region" description="Basic and acidic residues" evidence="1">
    <location>
        <begin position="930"/>
        <end position="970"/>
    </location>
</feature>
<feature type="compositionally biased region" description="Basic and acidic residues" evidence="1">
    <location>
        <begin position="173"/>
        <end position="193"/>
    </location>
</feature>
<evidence type="ECO:0000313" key="4">
    <source>
        <dbReference type="RefSeq" id="XP_033459540.1"/>
    </source>
</evidence>
<feature type="compositionally biased region" description="Basic and acidic residues" evidence="1">
    <location>
        <begin position="657"/>
        <end position="697"/>
    </location>
</feature>
<dbReference type="Pfam" id="PF26118">
    <property type="entry name" value="DUF8035"/>
    <property type="match status" value="1"/>
</dbReference>
<feature type="compositionally biased region" description="Polar residues" evidence="1">
    <location>
        <begin position="90"/>
        <end position="115"/>
    </location>
</feature>
<feature type="compositionally biased region" description="Basic and acidic residues" evidence="1">
    <location>
        <begin position="860"/>
        <end position="899"/>
    </location>
</feature>
<proteinExistence type="predicted"/>
<feature type="region of interest" description="Disordered" evidence="1">
    <location>
        <begin position="859"/>
        <end position="970"/>
    </location>
</feature>
<feature type="compositionally biased region" description="Basic and acidic residues" evidence="1">
    <location>
        <begin position="784"/>
        <end position="805"/>
    </location>
</feature>
<dbReference type="OrthoDB" id="5418088at2759"/>
<gene>
    <name evidence="4" type="ORF">K489DRAFT_410787</name>
</gene>
<sequence length="970" mass="111949">MAYSGRASSPGGRHINHFARGSDQTLADPHRSSRHSTYTIPRNTNSGVIPLSEETFINIPAPRDSRPSEQIDHYTGRPRRSSLLDPPYRGSSSSATIAPAQTTAGRPHVMQSQIGRSSSPPRSSREDKYYVMPAAPQEYRGGHQKKLYSLGNDGQARLVADVNVPAERHHRRRESDDHNFTSRTSGADRDRGRHGYYASGSASKPRRMSIDDEEAFSYTDPASMYRDTEPRSSRPRRGSLDRAGVSRERPFSVIDADPRRSAKDLGPPPSTRGWDKINRTTRDVPRDVGTSPNRSRGYTEGAHGDLRDTYTRARSNSADKRVPTLHQYDGHHYEDREEPRRYERRESVSRPERPDQSVERRGFGIRGDSRSNSQTRPYRSSDESFDQARYSAPVRRDTAPSDSTVYDDHRLSLERKDREHAERLQADEYERHVSRDRRDTDARRREREVDIDRERERERARQLDPPTDRGGERPPRPQEVRERDYNRKQDSPQPDNEASSKPGLVQTAASGLAAAAASMGLGSMLNRSDKRDKDDEREDQRERRPDRTEKRERDDVRRPEQRSFEEVPGRKNADRDQYRDPDRGLGFAFEAPVETQRNAPPSKSDRDRTSDRPHDPPAAHSSSRELDREREPRNADASKSAIDADEDYRRRIQQVQRELEAARSDEAKGSGSDSDRARRRRDREQRERERERERGPDSRPGTASVASADVRVNKMAAPQQYTRRSLDDERSSLSTTTAATSDSRAKPSILDRPMTDEPAQIIDNSMSDRRENRVRIVDPPTEEEDKKPKGILKKPTEKFPDHPNAMREGVTPLKDVTAKGIPPGAKWTKITREMVNPTALEEAGERFEERRDYVVVLRPLTKEQVQKLADRTREIRARAYEESRSSQRRERDHDRRERDEYSDEDSADEFKKKTPKMLGAPSTSGAPAEESGRDRRRERDRDRDRERERERDRDRERDRERERERERDRD</sequence>
<feature type="compositionally biased region" description="Basic and acidic residues" evidence="1">
    <location>
        <begin position="302"/>
        <end position="362"/>
    </location>
</feature>
<accession>A0A6J3M4T2</accession>
<reference evidence="4" key="2">
    <citation type="submission" date="2020-04" db="EMBL/GenBank/DDBJ databases">
        <authorList>
            <consortium name="NCBI Genome Project"/>
        </authorList>
    </citation>
    <scope>NUCLEOTIDE SEQUENCE</scope>
    <source>
        <strain evidence="4">CBS 342.82</strain>
    </source>
</reference>
<dbReference type="AlphaFoldDB" id="A0A6J3M4T2"/>
<feature type="compositionally biased region" description="Polar residues" evidence="1">
    <location>
        <begin position="35"/>
        <end position="47"/>
    </location>
</feature>
<organism evidence="4">
    <name type="scientific">Dissoconium aciculare CBS 342.82</name>
    <dbReference type="NCBI Taxonomy" id="1314786"/>
    <lineage>
        <taxon>Eukaryota</taxon>
        <taxon>Fungi</taxon>
        <taxon>Dikarya</taxon>
        <taxon>Ascomycota</taxon>
        <taxon>Pezizomycotina</taxon>
        <taxon>Dothideomycetes</taxon>
        <taxon>Dothideomycetidae</taxon>
        <taxon>Mycosphaerellales</taxon>
        <taxon>Dissoconiaceae</taxon>
        <taxon>Dissoconium</taxon>
    </lineage>
</organism>
<keyword evidence="3" id="KW-1185">Reference proteome</keyword>
<dbReference type="PANTHER" id="PTHR42081:SF1">
    <property type="entry name" value="ZINC FINGER PROTEIN DHHC DOMAIN CONTAINING PROTEIN"/>
    <property type="match status" value="1"/>
</dbReference>
<feature type="compositionally biased region" description="Basic and acidic residues" evidence="1">
    <location>
        <begin position="273"/>
        <end position="286"/>
    </location>
</feature>
<feature type="region of interest" description="Disordered" evidence="1">
    <location>
        <begin position="1"/>
        <end position="824"/>
    </location>
</feature>
<evidence type="ECO:0000313" key="3">
    <source>
        <dbReference type="Proteomes" id="UP000504637"/>
    </source>
</evidence>
<evidence type="ECO:0000259" key="2">
    <source>
        <dbReference type="Pfam" id="PF26118"/>
    </source>
</evidence>
<reference evidence="4" key="1">
    <citation type="submission" date="2020-01" db="EMBL/GenBank/DDBJ databases">
        <authorList>
            <consortium name="DOE Joint Genome Institute"/>
            <person name="Haridas S."/>
            <person name="Albert R."/>
            <person name="Binder M."/>
            <person name="Bloem J."/>
            <person name="Labutti K."/>
            <person name="Salamov A."/>
            <person name="Andreopoulos B."/>
            <person name="Baker S.E."/>
            <person name="Barry K."/>
            <person name="Bills G."/>
            <person name="Bluhm B.H."/>
            <person name="Cannon C."/>
            <person name="Castanera R."/>
            <person name="Culley D.E."/>
            <person name="Daum C."/>
            <person name="Ezra D."/>
            <person name="Gonzalez J.B."/>
            <person name="Henrissat B."/>
            <person name="Kuo A."/>
            <person name="Liang C."/>
            <person name="Lipzen A."/>
            <person name="Lutzoni F."/>
            <person name="Magnuson J."/>
            <person name="Mondo S."/>
            <person name="Nolan M."/>
            <person name="Ohm R."/>
            <person name="Pangilinan J."/>
            <person name="Park H.-J."/>
            <person name="Ramirez L."/>
            <person name="Alfaro M."/>
            <person name="Sun H."/>
            <person name="Tritt A."/>
            <person name="Yoshinaga Y."/>
            <person name="Zwiers L.-H."/>
            <person name="Turgeon B.G."/>
            <person name="Goodwin S.B."/>
            <person name="Spatafora J.W."/>
            <person name="Crous P.W."/>
            <person name="Grigoriev I.V."/>
        </authorList>
    </citation>
    <scope>NUCLEOTIDE SEQUENCE</scope>
    <source>
        <strain evidence="4">CBS 342.82</strain>
    </source>
</reference>
<feature type="compositionally biased region" description="Basic and acidic residues" evidence="1">
    <location>
        <begin position="766"/>
        <end position="776"/>
    </location>
</feature>
<evidence type="ECO:0000256" key="1">
    <source>
        <dbReference type="SAM" id="MobiDB-lite"/>
    </source>
</evidence>
<feature type="compositionally biased region" description="Basic and acidic residues" evidence="1">
    <location>
        <begin position="603"/>
        <end position="636"/>
    </location>
</feature>
<dbReference type="InterPro" id="IPR058348">
    <property type="entry name" value="DUF8035"/>
</dbReference>
<feature type="compositionally biased region" description="Low complexity" evidence="1">
    <location>
        <begin position="732"/>
        <end position="741"/>
    </location>
</feature>
<protein>
    <recommendedName>
        <fullName evidence="2">DUF8035 domain-containing protein</fullName>
    </recommendedName>
</protein>
<feature type="compositionally biased region" description="Basic and acidic residues" evidence="1">
    <location>
        <begin position="527"/>
        <end position="583"/>
    </location>
</feature>
<feature type="compositionally biased region" description="Basic and acidic residues" evidence="1">
    <location>
        <begin position="226"/>
        <end position="263"/>
    </location>
</feature>
<feature type="compositionally biased region" description="Basic and acidic residues" evidence="1">
    <location>
        <begin position="406"/>
        <end position="490"/>
    </location>
</feature>
<feature type="compositionally biased region" description="Low complexity" evidence="1">
    <location>
        <begin position="508"/>
        <end position="525"/>
    </location>
</feature>
<name>A0A6J3M4T2_9PEZI</name>
<reference evidence="4" key="3">
    <citation type="submission" date="2025-08" db="UniProtKB">
        <authorList>
            <consortium name="RefSeq"/>
        </authorList>
    </citation>
    <scope>IDENTIFICATION</scope>
    <source>
        <strain evidence="4">CBS 342.82</strain>
    </source>
</reference>
<dbReference type="Proteomes" id="UP000504637">
    <property type="component" value="Unplaced"/>
</dbReference>
<dbReference type="GeneID" id="54365538"/>
<dbReference type="RefSeq" id="XP_033459540.1">
    <property type="nucleotide sequence ID" value="XM_033607739.1"/>
</dbReference>
<feature type="compositionally biased region" description="Basic and acidic residues" evidence="1">
    <location>
        <begin position="63"/>
        <end position="75"/>
    </location>
</feature>